<dbReference type="PRINTS" id="PR00039">
    <property type="entry name" value="HTHLYSR"/>
</dbReference>
<organism evidence="6 7">
    <name type="scientific">Candidatus Eubacterium avistercoris</name>
    <dbReference type="NCBI Taxonomy" id="2838567"/>
    <lineage>
        <taxon>Bacteria</taxon>
        <taxon>Bacillati</taxon>
        <taxon>Bacillota</taxon>
        <taxon>Clostridia</taxon>
        <taxon>Eubacteriales</taxon>
        <taxon>Eubacteriaceae</taxon>
        <taxon>Eubacterium</taxon>
    </lineage>
</organism>
<dbReference type="FunFam" id="1.10.10.10:FF:000001">
    <property type="entry name" value="LysR family transcriptional regulator"/>
    <property type="match status" value="1"/>
</dbReference>
<accession>A0A9D2D4Y7</accession>
<evidence type="ECO:0000256" key="1">
    <source>
        <dbReference type="ARBA" id="ARBA00009437"/>
    </source>
</evidence>
<keyword evidence="2" id="KW-0805">Transcription regulation</keyword>
<dbReference type="InterPro" id="IPR036390">
    <property type="entry name" value="WH_DNA-bd_sf"/>
</dbReference>
<comment type="similarity">
    <text evidence="1">Belongs to the LysR transcriptional regulatory family.</text>
</comment>
<dbReference type="EMBL" id="DXCH01000332">
    <property type="protein sequence ID" value="HIZ08717.1"/>
    <property type="molecule type" value="Genomic_DNA"/>
</dbReference>
<keyword evidence="3" id="KW-0238">DNA-binding</keyword>
<protein>
    <submittedName>
        <fullName evidence="6">LysR family transcriptional regulator</fullName>
    </submittedName>
</protein>
<evidence type="ECO:0000313" key="7">
    <source>
        <dbReference type="Proteomes" id="UP000824024"/>
    </source>
</evidence>
<dbReference type="InterPro" id="IPR036388">
    <property type="entry name" value="WH-like_DNA-bd_sf"/>
</dbReference>
<keyword evidence="4" id="KW-0804">Transcription</keyword>
<dbReference type="PANTHER" id="PTHR30126">
    <property type="entry name" value="HTH-TYPE TRANSCRIPTIONAL REGULATOR"/>
    <property type="match status" value="1"/>
</dbReference>
<dbReference type="GO" id="GO:0000976">
    <property type="term" value="F:transcription cis-regulatory region binding"/>
    <property type="evidence" value="ECO:0007669"/>
    <property type="project" value="TreeGrafter"/>
</dbReference>
<dbReference type="PROSITE" id="PS50931">
    <property type="entry name" value="HTH_LYSR"/>
    <property type="match status" value="1"/>
</dbReference>
<proteinExistence type="inferred from homology"/>
<dbReference type="GO" id="GO:0003700">
    <property type="term" value="F:DNA-binding transcription factor activity"/>
    <property type="evidence" value="ECO:0007669"/>
    <property type="project" value="InterPro"/>
</dbReference>
<evidence type="ECO:0000259" key="5">
    <source>
        <dbReference type="PROSITE" id="PS50931"/>
    </source>
</evidence>
<evidence type="ECO:0000256" key="4">
    <source>
        <dbReference type="ARBA" id="ARBA00023163"/>
    </source>
</evidence>
<dbReference type="Pfam" id="PF00126">
    <property type="entry name" value="HTH_1"/>
    <property type="match status" value="1"/>
</dbReference>
<dbReference type="PANTHER" id="PTHR30126:SF39">
    <property type="entry name" value="HTH-TYPE TRANSCRIPTIONAL REGULATOR CYSL"/>
    <property type="match status" value="1"/>
</dbReference>
<feature type="domain" description="HTH lysR-type" evidence="5">
    <location>
        <begin position="1"/>
        <end position="58"/>
    </location>
</feature>
<reference evidence="6" key="2">
    <citation type="submission" date="2021-04" db="EMBL/GenBank/DDBJ databases">
        <authorList>
            <person name="Gilroy R."/>
        </authorList>
    </citation>
    <scope>NUCLEOTIDE SEQUENCE</scope>
    <source>
        <strain evidence="6">CHK192-9172</strain>
    </source>
</reference>
<evidence type="ECO:0000313" key="6">
    <source>
        <dbReference type="EMBL" id="HIZ08717.1"/>
    </source>
</evidence>
<sequence length="79" mass="9232">MTTKQIEIFLEVSRQLNFTTAGEKLYMSQPTVSRQMQLLEHELGFPLFIRGNNFVRLTSEGLIMLSAFEKMLQIYESQK</sequence>
<feature type="non-terminal residue" evidence="6">
    <location>
        <position position="79"/>
    </location>
</feature>
<reference evidence="6" key="1">
    <citation type="journal article" date="2021" name="PeerJ">
        <title>Extensive microbial diversity within the chicken gut microbiome revealed by metagenomics and culture.</title>
        <authorList>
            <person name="Gilroy R."/>
            <person name="Ravi A."/>
            <person name="Getino M."/>
            <person name="Pursley I."/>
            <person name="Horton D.L."/>
            <person name="Alikhan N.F."/>
            <person name="Baker D."/>
            <person name="Gharbi K."/>
            <person name="Hall N."/>
            <person name="Watson M."/>
            <person name="Adriaenssens E.M."/>
            <person name="Foster-Nyarko E."/>
            <person name="Jarju S."/>
            <person name="Secka A."/>
            <person name="Antonio M."/>
            <person name="Oren A."/>
            <person name="Chaudhuri R.R."/>
            <person name="La Ragione R."/>
            <person name="Hildebrand F."/>
            <person name="Pallen M.J."/>
        </authorList>
    </citation>
    <scope>NUCLEOTIDE SEQUENCE</scope>
    <source>
        <strain evidence="6">CHK192-9172</strain>
    </source>
</reference>
<name>A0A9D2D4Y7_9FIRM</name>
<dbReference type="InterPro" id="IPR000847">
    <property type="entry name" value="LysR_HTH_N"/>
</dbReference>
<gene>
    <name evidence="6" type="ORF">IAA08_12375</name>
</gene>
<dbReference type="AlphaFoldDB" id="A0A9D2D4Y7"/>
<evidence type="ECO:0000256" key="3">
    <source>
        <dbReference type="ARBA" id="ARBA00023125"/>
    </source>
</evidence>
<evidence type="ECO:0000256" key="2">
    <source>
        <dbReference type="ARBA" id="ARBA00023015"/>
    </source>
</evidence>
<dbReference type="Proteomes" id="UP000824024">
    <property type="component" value="Unassembled WGS sequence"/>
</dbReference>
<comment type="caution">
    <text evidence="6">The sequence shown here is derived from an EMBL/GenBank/DDBJ whole genome shotgun (WGS) entry which is preliminary data.</text>
</comment>
<dbReference type="Gene3D" id="1.10.10.10">
    <property type="entry name" value="Winged helix-like DNA-binding domain superfamily/Winged helix DNA-binding domain"/>
    <property type="match status" value="1"/>
</dbReference>
<dbReference type="SUPFAM" id="SSF46785">
    <property type="entry name" value="Winged helix' DNA-binding domain"/>
    <property type="match status" value="1"/>
</dbReference>